<protein>
    <recommendedName>
        <fullName evidence="4">DUF3560 domain-containing protein</fullName>
    </recommendedName>
</protein>
<organism evidence="2 3">
    <name type="scientific">Nocardia terpenica</name>
    <dbReference type="NCBI Taxonomy" id="455432"/>
    <lineage>
        <taxon>Bacteria</taxon>
        <taxon>Bacillati</taxon>
        <taxon>Actinomycetota</taxon>
        <taxon>Actinomycetes</taxon>
        <taxon>Mycobacteriales</taxon>
        <taxon>Nocardiaceae</taxon>
        <taxon>Nocardia</taxon>
    </lineage>
</organism>
<dbReference type="RefSeq" id="WP_067583797.1">
    <property type="nucleotide sequence ID" value="NZ_JABMCZ010000001.1"/>
</dbReference>
<comment type="caution">
    <text evidence="2">The sequence shown here is derived from an EMBL/GenBank/DDBJ whole genome shotgun (WGS) entry which is preliminary data.</text>
</comment>
<reference evidence="2 3" key="1">
    <citation type="submission" date="2016-04" db="EMBL/GenBank/DDBJ databases">
        <authorList>
            <person name="Evans L.H."/>
            <person name="Alamgir A."/>
            <person name="Owens N."/>
            <person name="Weber N.D."/>
            <person name="Virtaneva K."/>
            <person name="Barbian K."/>
            <person name="Babar A."/>
            <person name="Rosenke K."/>
        </authorList>
    </citation>
    <scope>NUCLEOTIDE SEQUENCE [LARGE SCALE GENOMIC DNA]</scope>
    <source>
        <strain evidence="2 3">IFM 0406</strain>
    </source>
</reference>
<feature type="compositionally biased region" description="Basic and acidic residues" evidence="1">
    <location>
        <begin position="121"/>
        <end position="130"/>
    </location>
</feature>
<evidence type="ECO:0008006" key="4">
    <source>
        <dbReference type="Google" id="ProtNLM"/>
    </source>
</evidence>
<sequence length="319" mass="36126">MTLTITHTAAEGTMLNDTVRGDGTYEVICEVKRRVGHWKWSRRLQQWIVHASRDQQPKEYHIKAAADALRAAGYTVELLIDRTARSAAEAEAARAERQEDRVAALEAKADRRARQAAAADAAHRRADERVPPMGEPIKVGHYSEHRHRKSIERAWDALGRSVEANRAAERARDRAGSAARTTELRYSPVTVANRIAKLEADQRADQRILDGGKRGRAPYTFVDPPATGEHWKSVEARMDHRAGDIQYWKNIRAQQIADGHATNYSKADISKGDMVKYRHGWYEVVRVSQKTVTLKNLYVDGYNDTVPYHEIQDVKQVSE</sequence>
<evidence type="ECO:0000313" key="2">
    <source>
        <dbReference type="EMBL" id="KZM75780.1"/>
    </source>
</evidence>
<feature type="region of interest" description="Disordered" evidence="1">
    <location>
        <begin position="113"/>
        <end position="145"/>
    </location>
</feature>
<proteinExistence type="predicted"/>
<evidence type="ECO:0000313" key="3">
    <source>
        <dbReference type="Proteomes" id="UP000076512"/>
    </source>
</evidence>
<dbReference type="OrthoDB" id="9803716at2"/>
<name>A0A164PMN6_9NOCA</name>
<dbReference type="Pfam" id="PF12083">
    <property type="entry name" value="DUF3560"/>
    <property type="match status" value="1"/>
</dbReference>
<gene>
    <name evidence="2" type="ORF">AWN90_20810</name>
</gene>
<dbReference type="EMBL" id="LWGR01000003">
    <property type="protein sequence ID" value="KZM75780.1"/>
    <property type="molecule type" value="Genomic_DNA"/>
</dbReference>
<dbReference type="AlphaFoldDB" id="A0A164PMN6"/>
<accession>A0A164PMN6</accession>
<evidence type="ECO:0000256" key="1">
    <source>
        <dbReference type="SAM" id="MobiDB-lite"/>
    </source>
</evidence>
<keyword evidence="3" id="KW-1185">Reference proteome</keyword>
<dbReference type="InterPro" id="IPR021944">
    <property type="entry name" value="DUF3560"/>
</dbReference>
<dbReference type="Proteomes" id="UP000076512">
    <property type="component" value="Unassembled WGS sequence"/>
</dbReference>